<organism evidence="1">
    <name type="scientific">uncultured marine thaumarchaeote KM3_85_E11</name>
    <dbReference type="NCBI Taxonomy" id="1456317"/>
    <lineage>
        <taxon>Archaea</taxon>
        <taxon>Nitrososphaerota</taxon>
        <taxon>environmental samples</taxon>
    </lineage>
</organism>
<sequence length="263" mass="31427">MKRLDAIPFDKARKFARSLKLEGQKDWGEYSKSGKRPKYIPANPRRTYKKEWKGWGDWLGTGYIAPIYRQYCSFNEARKYARTLGLKRRDEWNAHNILRTKRQNSKTRNDVPRDPRSVYKKEWKGWGNFLGTENIAPISKKYRSFKEARKFVHELKLESRQEWQKYYMKGKIPKDIPKHPEDTYKNKGWKGMGDWLGTGYIANRDRKYLPPIEAKIEARKIAKKLGIKTPRQWHDAYKAGKIPSNLPGSLWGTYYYEREKRKK</sequence>
<dbReference type="EMBL" id="KF901130">
    <property type="protein sequence ID" value="AIF19118.1"/>
    <property type="molecule type" value="Genomic_DNA"/>
</dbReference>
<dbReference type="Pfam" id="PF14882">
    <property type="entry name" value="INT_rpt"/>
    <property type="match status" value="3"/>
</dbReference>
<accession>A0A075HZA6</accession>
<dbReference type="AlphaFoldDB" id="A0A075HZA6"/>
<name>A0A075HZA6_9ARCH</name>
<protein>
    <submittedName>
        <fullName evidence="1">Uncharacterized protein</fullName>
    </submittedName>
</protein>
<dbReference type="InterPro" id="IPR028229">
    <property type="entry name" value="Integrase_rpt"/>
</dbReference>
<reference evidence="1" key="1">
    <citation type="journal article" date="2014" name="Genome Biol. Evol.">
        <title>Pangenome evidence for extensive interdomain horizontal transfer affecting lineage core and shell genes in uncultured planktonic thaumarchaeota and euryarchaeota.</title>
        <authorList>
            <person name="Deschamps P."/>
            <person name="Zivanovic Y."/>
            <person name="Moreira D."/>
            <person name="Rodriguez-Valera F."/>
            <person name="Lopez-Garcia P."/>
        </authorList>
    </citation>
    <scope>NUCLEOTIDE SEQUENCE</scope>
</reference>
<evidence type="ECO:0000313" key="1">
    <source>
        <dbReference type="EMBL" id="AIF19118.1"/>
    </source>
</evidence>
<proteinExistence type="predicted"/>